<dbReference type="AlphaFoldDB" id="A0A1E3P0Q9"/>
<dbReference type="CDD" id="cd12148">
    <property type="entry name" value="fungal_TF_MHR"/>
    <property type="match status" value="1"/>
</dbReference>
<organism evidence="6 7">
    <name type="scientific">Wickerhamomyces anomalus (strain ATCC 58044 / CBS 1984 / NCYC 433 / NRRL Y-366-8)</name>
    <name type="common">Yeast</name>
    <name type="synonym">Hansenula anomala</name>
    <dbReference type="NCBI Taxonomy" id="683960"/>
    <lineage>
        <taxon>Eukaryota</taxon>
        <taxon>Fungi</taxon>
        <taxon>Dikarya</taxon>
        <taxon>Ascomycota</taxon>
        <taxon>Saccharomycotina</taxon>
        <taxon>Saccharomycetes</taxon>
        <taxon>Phaffomycetales</taxon>
        <taxon>Wickerhamomycetaceae</taxon>
        <taxon>Wickerhamomyces</taxon>
    </lineage>
</organism>
<dbReference type="InterPro" id="IPR036864">
    <property type="entry name" value="Zn2-C6_fun-type_DNA-bd_sf"/>
</dbReference>
<dbReference type="EMBL" id="KV454211">
    <property type="protein sequence ID" value="ODQ59066.1"/>
    <property type="molecule type" value="Genomic_DNA"/>
</dbReference>
<dbReference type="PANTHER" id="PTHR31069:SF12">
    <property type="entry name" value="TRANSCRIPTION FACTOR DOMAIN-CONTAINING PROTEIN"/>
    <property type="match status" value="1"/>
</dbReference>
<sequence length="798" mass="93200">MPESRISSCVGCRLRRRKCDQKRPICTACDELKIPVELCVYRKMSLVSKDSKTTLSKLRVRNDELKIELAKCQARNGDGVDVDLERNPLFRTVRESNSSLTHFGSTSWAALIDTEPVLKAIVSQMHLLMKHQRDEYDSRKKSHHDKEMNMRPVMKGRTLLSQMGLEREDHLDFIKEMLQQVEDLLPSGEMIVHFLDMYKNYNAMKALGTFLVDFDSLNQAVLEFINVDLNGKATFNIQLPRDLDKMSHVLLFLSSLSFMIFLKNQVTVNNEGTTDVNYLVFLEFVDALFTLLHNYLAANGALRLLYTVETFQALFISGTFQNYVPHGNMIDDSEGAKTAVYMRKMVSLGKLLNLNKNIDVYYAHKSPQMRKSLKSLWYAVSSYDSLESLEIGIPPKIKVSFLRYDDFTSPFTETSITMNQVLKLYYEIELMKDTNQLIDIIENQIIKTLKDLLRNHFATLEEDVKVFQNYDFSHDSSSHDFFTRGQSFSTRCLIYSTIQTFYHICYHRLKIVHEIDSQRFKRITVLTWKYTLLVPFVMKELFKGYNRLVRHENSDAFFPVASLLMSVFPYMRLAQRRIAIFASARFMETFNYDQVSKTAKIFFYQSDNRENEIYEMLDDQSLYQKEYNLSDYSNLEIDDNPNELHSKFEELSDNKHIIVILAKTMKSSIQLLSNDRYNFNFVTYNYIFFFLLKMSNFFLNQAFPNTNFISRSNKSTPSSSTHTEFDFNELFEKAIDTRSQKFDYNNFFTNSYSSTFHPGDNNNQNHTRNGMLDDFFASLDIPGSSNVPTDSNTWFKHE</sequence>
<dbReference type="InterPro" id="IPR001138">
    <property type="entry name" value="Zn2Cys6_DnaBD"/>
</dbReference>
<reference evidence="6 7" key="1">
    <citation type="journal article" date="2016" name="Proc. Natl. Acad. Sci. U.S.A.">
        <title>Comparative genomics of biotechnologically important yeasts.</title>
        <authorList>
            <person name="Riley R."/>
            <person name="Haridas S."/>
            <person name="Wolfe K.H."/>
            <person name="Lopes M.R."/>
            <person name="Hittinger C.T."/>
            <person name="Goeker M."/>
            <person name="Salamov A.A."/>
            <person name="Wisecaver J.H."/>
            <person name="Long T.M."/>
            <person name="Calvey C.H."/>
            <person name="Aerts A.L."/>
            <person name="Barry K.W."/>
            <person name="Choi C."/>
            <person name="Clum A."/>
            <person name="Coughlan A.Y."/>
            <person name="Deshpande S."/>
            <person name="Douglass A.P."/>
            <person name="Hanson S.J."/>
            <person name="Klenk H.-P."/>
            <person name="LaButti K.M."/>
            <person name="Lapidus A."/>
            <person name="Lindquist E.A."/>
            <person name="Lipzen A.M."/>
            <person name="Meier-Kolthoff J.P."/>
            <person name="Ohm R.A."/>
            <person name="Otillar R.P."/>
            <person name="Pangilinan J.L."/>
            <person name="Peng Y."/>
            <person name="Rokas A."/>
            <person name="Rosa C.A."/>
            <person name="Scheuner C."/>
            <person name="Sibirny A.A."/>
            <person name="Slot J.C."/>
            <person name="Stielow J.B."/>
            <person name="Sun H."/>
            <person name="Kurtzman C.P."/>
            <person name="Blackwell M."/>
            <person name="Grigoriev I.V."/>
            <person name="Jeffries T.W."/>
        </authorList>
    </citation>
    <scope>NUCLEOTIDE SEQUENCE [LARGE SCALE GENOMIC DNA]</scope>
    <source>
        <strain evidence="7">ATCC 58044 / CBS 1984 / NCYC 433 / NRRL Y-366-8</strain>
    </source>
</reference>
<protein>
    <recommendedName>
        <fullName evidence="5">Zn(2)-C6 fungal-type domain-containing protein</fullName>
    </recommendedName>
</protein>
<dbReference type="GO" id="GO:0008270">
    <property type="term" value="F:zinc ion binding"/>
    <property type="evidence" value="ECO:0007669"/>
    <property type="project" value="InterPro"/>
</dbReference>
<dbReference type="OrthoDB" id="4356994at2759"/>
<name>A0A1E3P0Q9_WICAA</name>
<dbReference type="SMART" id="SM00066">
    <property type="entry name" value="GAL4"/>
    <property type="match status" value="1"/>
</dbReference>
<feature type="domain" description="Zn(2)-C6 fungal-type" evidence="5">
    <location>
        <begin position="8"/>
        <end position="41"/>
    </location>
</feature>
<evidence type="ECO:0000256" key="1">
    <source>
        <dbReference type="ARBA" id="ARBA00023015"/>
    </source>
</evidence>
<evidence type="ECO:0000256" key="3">
    <source>
        <dbReference type="ARBA" id="ARBA00023163"/>
    </source>
</evidence>
<dbReference type="Gene3D" id="4.10.240.10">
    <property type="entry name" value="Zn(2)-C6 fungal-type DNA-binding domain"/>
    <property type="match status" value="1"/>
</dbReference>
<keyword evidence="7" id="KW-1185">Reference proteome</keyword>
<dbReference type="GeneID" id="30202165"/>
<dbReference type="RefSeq" id="XP_019038273.1">
    <property type="nucleotide sequence ID" value="XM_019184919.1"/>
</dbReference>
<proteinExistence type="predicted"/>
<evidence type="ECO:0000259" key="5">
    <source>
        <dbReference type="PROSITE" id="PS50048"/>
    </source>
</evidence>
<accession>A0A1E3P0Q9</accession>
<dbReference type="GO" id="GO:0000981">
    <property type="term" value="F:DNA-binding transcription factor activity, RNA polymerase II-specific"/>
    <property type="evidence" value="ECO:0007669"/>
    <property type="project" value="InterPro"/>
</dbReference>
<keyword evidence="3" id="KW-0804">Transcription</keyword>
<evidence type="ECO:0000313" key="7">
    <source>
        <dbReference type="Proteomes" id="UP000094112"/>
    </source>
</evidence>
<dbReference type="PANTHER" id="PTHR31069">
    <property type="entry name" value="OLEATE-ACTIVATED TRANSCRIPTION FACTOR 1-RELATED"/>
    <property type="match status" value="1"/>
</dbReference>
<dbReference type="Proteomes" id="UP000094112">
    <property type="component" value="Unassembled WGS sequence"/>
</dbReference>
<keyword evidence="2" id="KW-0238">DNA-binding</keyword>
<evidence type="ECO:0000313" key="6">
    <source>
        <dbReference type="EMBL" id="ODQ59066.1"/>
    </source>
</evidence>
<dbReference type="GO" id="GO:0005634">
    <property type="term" value="C:nucleus"/>
    <property type="evidence" value="ECO:0007669"/>
    <property type="project" value="TreeGrafter"/>
</dbReference>
<dbReference type="Pfam" id="PF00172">
    <property type="entry name" value="Zn_clus"/>
    <property type="match status" value="1"/>
</dbReference>
<dbReference type="GO" id="GO:0000978">
    <property type="term" value="F:RNA polymerase II cis-regulatory region sequence-specific DNA binding"/>
    <property type="evidence" value="ECO:0007669"/>
    <property type="project" value="TreeGrafter"/>
</dbReference>
<gene>
    <name evidence="6" type="ORF">WICANDRAFT_79599</name>
</gene>
<keyword evidence="4" id="KW-0539">Nucleus</keyword>
<dbReference type="CDD" id="cd00067">
    <property type="entry name" value="GAL4"/>
    <property type="match status" value="1"/>
</dbReference>
<dbReference type="GO" id="GO:0045944">
    <property type="term" value="P:positive regulation of transcription by RNA polymerase II"/>
    <property type="evidence" value="ECO:0007669"/>
    <property type="project" value="TreeGrafter"/>
</dbReference>
<keyword evidence="1" id="KW-0805">Transcription regulation</keyword>
<dbReference type="SUPFAM" id="SSF57701">
    <property type="entry name" value="Zn2/Cys6 DNA-binding domain"/>
    <property type="match status" value="1"/>
</dbReference>
<evidence type="ECO:0000256" key="4">
    <source>
        <dbReference type="ARBA" id="ARBA00023242"/>
    </source>
</evidence>
<dbReference type="PROSITE" id="PS50048">
    <property type="entry name" value="ZN2_CY6_FUNGAL_2"/>
    <property type="match status" value="1"/>
</dbReference>
<dbReference type="InterPro" id="IPR050675">
    <property type="entry name" value="OAF3"/>
</dbReference>
<evidence type="ECO:0000256" key="2">
    <source>
        <dbReference type="ARBA" id="ARBA00023125"/>
    </source>
</evidence>